<sequence length="261" mass="28089">MTFFRVAAVGLMSTFFITNHAFSQTRKAVPARPSTPARSAATRPATSAGPKATLTNSNDSLSYSIGYSIAQSLKQQRLNDVNTSILAQAINDALKGQKLAIDEGQMQQIMMGYMQKQQMSRMAEQSKAAEGNKKMGAAFLAENKSKPGVQTTASGLQYKIEKEGTGPKPTATDRVKVHYTGTLLDGKVFDSSVQRGEPAEFGVTEVIKGWTEVLQLMPVGSKWKVFIPSDIAYGDRGAGSDIGPGSTLVFDIELLDIVKTN</sequence>
<dbReference type="PATRIC" id="fig|1166018.3.peg.3030"/>
<dbReference type="HOGENOM" id="CLU_013615_0_1_10"/>
<evidence type="ECO:0000313" key="12">
    <source>
        <dbReference type="Proteomes" id="UP000011058"/>
    </source>
</evidence>
<evidence type="ECO:0000256" key="6">
    <source>
        <dbReference type="PROSITE-ProRule" id="PRU00277"/>
    </source>
</evidence>
<dbReference type="Proteomes" id="UP000011058">
    <property type="component" value="Chromosome"/>
</dbReference>
<gene>
    <name evidence="11" type="ORF">FAES_1302</name>
</gene>
<comment type="catalytic activity">
    <reaction evidence="1 6 7">
        <text>[protein]-peptidylproline (omega=180) = [protein]-peptidylproline (omega=0)</text>
        <dbReference type="Rhea" id="RHEA:16237"/>
        <dbReference type="Rhea" id="RHEA-COMP:10747"/>
        <dbReference type="Rhea" id="RHEA-COMP:10748"/>
        <dbReference type="ChEBI" id="CHEBI:83833"/>
        <dbReference type="ChEBI" id="CHEBI:83834"/>
        <dbReference type="EC" id="5.2.1.8"/>
    </reaction>
</comment>
<dbReference type="GO" id="GO:0003755">
    <property type="term" value="F:peptidyl-prolyl cis-trans isomerase activity"/>
    <property type="evidence" value="ECO:0007669"/>
    <property type="project" value="UniProtKB-UniRule"/>
</dbReference>
<proteinExistence type="inferred from homology"/>
<evidence type="ECO:0000256" key="7">
    <source>
        <dbReference type="RuleBase" id="RU003915"/>
    </source>
</evidence>
<dbReference type="GO" id="GO:0006457">
    <property type="term" value="P:protein folding"/>
    <property type="evidence" value="ECO:0007669"/>
    <property type="project" value="InterPro"/>
</dbReference>
<evidence type="ECO:0000256" key="3">
    <source>
        <dbReference type="ARBA" id="ARBA00022729"/>
    </source>
</evidence>
<dbReference type="STRING" id="1166018.FAES_1302"/>
<dbReference type="PRINTS" id="PR01730">
    <property type="entry name" value="INFPOTNTIATR"/>
</dbReference>
<evidence type="ECO:0000256" key="8">
    <source>
        <dbReference type="SAM" id="MobiDB-lite"/>
    </source>
</evidence>
<dbReference type="PANTHER" id="PTHR43811">
    <property type="entry name" value="FKBP-TYPE PEPTIDYL-PROLYL CIS-TRANS ISOMERASE FKPA"/>
    <property type="match status" value="1"/>
</dbReference>
<feature type="compositionally biased region" description="Low complexity" evidence="8">
    <location>
        <begin position="30"/>
        <end position="48"/>
    </location>
</feature>
<dbReference type="InterPro" id="IPR008104">
    <property type="entry name" value="INFPOTNTIATR"/>
</dbReference>
<dbReference type="InterPro" id="IPR001179">
    <property type="entry name" value="PPIase_FKBP_dom"/>
</dbReference>
<dbReference type="NCBIfam" id="NF008602">
    <property type="entry name" value="PRK11570.1"/>
    <property type="match status" value="1"/>
</dbReference>
<dbReference type="Pfam" id="PF01346">
    <property type="entry name" value="FKBP_N"/>
    <property type="match status" value="1"/>
</dbReference>
<evidence type="ECO:0000259" key="10">
    <source>
        <dbReference type="PROSITE" id="PS50059"/>
    </source>
</evidence>
<dbReference type="RefSeq" id="WP_015330411.1">
    <property type="nucleotide sequence ID" value="NC_020054.1"/>
</dbReference>
<dbReference type="Pfam" id="PF00254">
    <property type="entry name" value="FKBP_C"/>
    <property type="match status" value="1"/>
</dbReference>
<evidence type="ECO:0000256" key="1">
    <source>
        <dbReference type="ARBA" id="ARBA00000971"/>
    </source>
</evidence>
<dbReference type="EC" id="5.2.1.8" evidence="7"/>
<name>I0K5A9_9BACT</name>
<dbReference type="AlphaFoldDB" id="I0K5A9"/>
<dbReference type="SUPFAM" id="SSF54534">
    <property type="entry name" value="FKBP-like"/>
    <property type="match status" value="1"/>
</dbReference>
<evidence type="ECO:0000256" key="2">
    <source>
        <dbReference type="ARBA" id="ARBA00006577"/>
    </source>
</evidence>
<dbReference type="PROSITE" id="PS50059">
    <property type="entry name" value="FKBP_PPIASE"/>
    <property type="match status" value="1"/>
</dbReference>
<comment type="similarity">
    <text evidence="2 7">Belongs to the FKBP-type PPIase family.</text>
</comment>
<organism evidence="11 12">
    <name type="scientific">Fibrella aestuarina BUZ 2</name>
    <dbReference type="NCBI Taxonomy" id="1166018"/>
    <lineage>
        <taxon>Bacteria</taxon>
        <taxon>Pseudomonadati</taxon>
        <taxon>Bacteroidota</taxon>
        <taxon>Cytophagia</taxon>
        <taxon>Cytophagales</taxon>
        <taxon>Spirosomataceae</taxon>
        <taxon>Fibrella</taxon>
    </lineage>
</organism>
<reference evidence="11 12" key="1">
    <citation type="journal article" date="2012" name="J. Bacteriol.">
        <title>Genome Sequence of Fibrella aestuarina BUZ 2T, a Filamentous Marine Bacterium.</title>
        <authorList>
            <person name="Filippini M."/>
            <person name="Qi W."/>
            <person name="Blom J."/>
            <person name="Goesmann A."/>
            <person name="Smits T.H."/>
            <person name="Bagheri H.C."/>
        </authorList>
    </citation>
    <scope>NUCLEOTIDE SEQUENCE [LARGE SCALE GENOMIC DNA]</scope>
    <source>
        <strain evidence="12">BUZ 2T</strain>
    </source>
</reference>
<dbReference type="InterPro" id="IPR036944">
    <property type="entry name" value="PPIase_FKBP_N_sf"/>
</dbReference>
<keyword evidence="5 6" id="KW-0413">Isomerase</keyword>
<evidence type="ECO:0000256" key="5">
    <source>
        <dbReference type="ARBA" id="ARBA00023235"/>
    </source>
</evidence>
<feature type="chain" id="PRO_5003630177" description="Peptidyl-prolyl cis-trans isomerase" evidence="9">
    <location>
        <begin position="22"/>
        <end position="261"/>
    </location>
</feature>
<dbReference type="EMBL" id="HE796683">
    <property type="protein sequence ID" value="CCG99312.1"/>
    <property type="molecule type" value="Genomic_DNA"/>
</dbReference>
<feature type="signal peptide" evidence="9">
    <location>
        <begin position="1"/>
        <end position="21"/>
    </location>
</feature>
<dbReference type="PANTHER" id="PTHR43811:SF19">
    <property type="entry name" value="39 KDA FK506-BINDING NUCLEAR PROTEIN"/>
    <property type="match status" value="1"/>
</dbReference>
<dbReference type="Gene3D" id="3.10.50.40">
    <property type="match status" value="1"/>
</dbReference>
<dbReference type="FunFam" id="3.10.50.40:FF:000045">
    <property type="entry name" value="Peptidyl-prolyl cis-trans isomerase"/>
    <property type="match status" value="1"/>
</dbReference>
<dbReference type="InterPro" id="IPR000774">
    <property type="entry name" value="PPIase_FKBP_N"/>
</dbReference>
<keyword evidence="4 6" id="KW-0697">Rotamase</keyword>
<evidence type="ECO:0000313" key="11">
    <source>
        <dbReference type="EMBL" id="CCG99312.1"/>
    </source>
</evidence>
<dbReference type="eggNOG" id="COG0545">
    <property type="taxonomic scope" value="Bacteria"/>
</dbReference>
<accession>I0K5A9</accession>
<evidence type="ECO:0000256" key="4">
    <source>
        <dbReference type="ARBA" id="ARBA00023110"/>
    </source>
</evidence>
<dbReference type="InterPro" id="IPR046357">
    <property type="entry name" value="PPIase_dom_sf"/>
</dbReference>
<keyword evidence="12" id="KW-1185">Reference proteome</keyword>
<keyword evidence="3 9" id="KW-0732">Signal</keyword>
<protein>
    <recommendedName>
        <fullName evidence="7">Peptidyl-prolyl cis-trans isomerase</fullName>
        <ecNumber evidence="7">5.2.1.8</ecNumber>
    </recommendedName>
</protein>
<dbReference type="Gene3D" id="1.10.287.460">
    <property type="entry name" value="Peptidyl-prolyl cis-trans isomerase, FKBP-type, N-terminal domain"/>
    <property type="match status" value="1"/>
</dbReference>
<evidence type="ECO:0000256" key="9">
    <source>
        <dbReference type="SAM" id="SignalP"/>
    </source>
</evidence>
<feature type="region of interest" description="Disordered" evidence="8">
    <location>
        <begin position="26"/>
        <end position="54"/>
    </location>
</feature>
<dbReference type="OrthoDB" id="9814548at2"/>
<dbReference type="KEGG" id="fae:FAES_1302"/>
<dbReference type="GO" id="GO:0016020">
    <property type="term" value="C:membrane"/>
    <property type="evidence" value="ECO:0007669"/>
    <property type="project" value="InterPro"/>
</dbReference>
<feature type="domain" description="PPIase FKBP-type" evidence="10">
    <location>
        <begin position="172"/>
        <end position="258"/>
    </location>
</feature>